<evidence type="ECO:0000256" key="5">
    <source>
        <dbReference type="ARBA" id="ARBA00022490"/>
    </source>
</evidence>
<keyword evidence="5" id="KW-0963">Cytoplasm</keyword>
<dbReference type="GO" id="GO:0033566">
    <property type="term" value="P:gamma-tubulin complex localization"/>
    <property type="evidence" value="ECO:0007669"/>
    <property type="project" value="InterPro"/>
</dbReference>
<evidence type="ECO:0000256" key="1">
    <source>
        <dbReference type="ARBA" id="ARBA00003060"/>
    </source>
</evidence>
<dbReference type="EMBL" id="KZ819338">
    <property type="protein sequence ID" value="PWN18061.1"/>
    <property type="molecule type" value="Genomic_DNA"/>
</dbReference>
<protein>
    <recommendedName>
        <fullName evidence="4">Mitotic-spindle organizing protein 1</fullName>
    </recommendedName>
    <alternativeName>
        <fullName evidence="7">Mitotic-spindle organizing protein associated with a ring of gamma-tubulin 1</fullName>
    </alternativeName>
</protein>
<dbReference type="GO" id="GO:0005819">
    <property type="term" value="C:spindle"/>
    <property type="evidence" value="ECO:0007669"/>
    <property type="project" value="TreeGrafter"/>
</dbReference>
<reference evidence="9 10" key="1">
    <citation type="journal article" date="2018" name="Mol. Biol. Evol.">
        <title>Broad Genomic Sampling Reveals a Smut Pathogenic Ancestry of the Fungal Clade Ustilaginomycotina.</title>
        <authorList>
            <person name="Kijpornyongpan T."/>
            <person name="Mondo S.J."/>
            <person name="Barry K."/>
            <person name="Sandor L."/>
            <person name="Lee J."/>
            <person name="Lipzen A."/>
            <person name="Pangilinan J."/>
            <person name="LaButti K."/>
            <person name="Hainaut M."/>
            <person name="Henrissat B."/>
            <person name="Grigoriev I.V."/>
            <person name="Spatafora J.W."/>
            <person name="Aime M.C."/>
        </authorList>
    </citation>
    <scope>NUCLEOTIDE SEQUENCE [LARGE SCALE GENOMIC DNA]</scope>
    <source>
        <strain evidence="9 10">MCA 4718</strain>
    </source>
</reference>
<dbReference type="GO" id="GO:0051415">
    <property type="term" value="P:microtubule nucleation by interphase microtubule organizing center"/>
    <property type="evidence" value="ECO:0007669"/>
    <property type="project" value="TreeGrafter"/>
</dbReference>
<name>A0A316U0K4_9BASI</name>
<accession>A0A316U0K4</accession>
<feature type="region of interest" description="Disordered" evidence="8">
    <location>
        <begin position="1"/>
        <end position="25"/>
    </location>
</feature>
<evidence type="ECO:0000256" key="3">
    <source>
        <dbReference type="ARBA" id="ARBA00011015"/>
    </source>
</evidence>
<evidence type="ECO:0000256" key="8">
    <source>
        <dbReference type="SAM" id="MobiDB-lite"/>
    </source>
</evidence>
<organism evidence="9 10">
    <name type="scientific">Pseudomicrostroma glucosiphilum</name>
    <dbReference type="NCBI Taxonomy" id="1684307"/>
    <lineage>
        <taxon>Eukaryota</taxon>
        <taxon>Fungi</taxon>
        <taxon>Dikarya</taxon>
        <taxon>Basidiomycota</taxon>
        <taxon>Ustilaginomycotina</taxon>
        <taxon>Exobasidiomycetes</taxon>
        <taxon>Microstromatales</taxon>
        <taxon>Microstromatales incertae sedis</taxon>
        <taxon>Pseudomicrostroma</taxon>
    </lineage>
</organism>
<feature type="region of interest" description="Disordered" evidence="8">
    <location>
        <begin position="79"/>
        <end position="112"/>
    </location>
</feature>
<dbReference type="GO" id="GO:0090307">
    <property type="term" value="P:mitotic spindle assembly"/>
    <property type="evidence" value="ECO:0007669"/>
    <property type="project" value="TreeGrafter"/>
</dbReference>
<dbReference type="PANTHER" id="PTHR28520">
    <property type="entry name" value="MITOTIC-SPINDLE ORGANIZING PROTEIN 1"/>
    <property type="match status" value="1"/>
</dbReference>
<proteinExistence type="inferred from homology"/>
<sequence>MADARRQVSTSSSATTTSRSSAATAALNAERDAVDLLHSLSTLLQTGLTRSDLKASMTLLGQGVHPTALAQVITDLRAEGARTTSTSTSTSTSTAGRPTPASATAAAGGEGA</sequence>
<evidence type="ECO:0000256" key="6">
    <source>
        <dbReference type="ARBA" id="ARBA00023212"/>
    </source>
</evidence>
<dbReference type="Pfam" id="PF12554">
    <property type="entry name" value="MOZART1"/>
    <property type="match status" value="1"/>
</dbReference>
<feature type="compositionally biased region" description="Low complexity" evidence="8">
    <location>
        <begin position="9"/>
        <end position="25"/>
    </location>
</feature>
<evidence type="ECO:0000256" key="2">
    <source>
        <dbReference type="ARBA" id="ARBA00004267"/>
    </source>
</evidence>
<dbReference type="AlphaFoldDB" id="A0A316U0K4"/>
<comment type="subcellular location">
    <subcellularLocation>
        <location evidence="2">Cytoplasm</location>
        <location evidence="2">Cytoskeleton</location>
        <location evidence="2">Microtubule organizing center</location>
    </subcellularLocation>
</comment>
<evidence type="ECO:0000256" key="4">
    <source>
        <dbReference type="ARBA" id="ARBA00016992"/>
    </source>
</evidence>
<dbReference type="GO" id="GO:0031021">
    <property type="term" value="C:interphase microtubule organizing center"/>
    <property type="evidence" value="ECO:0007669"/>
    <property type="project" value="TreeGrafter"/>
</dbReference>
<dbReference type="GeneID" id="37015100"/>
<evidence type="ECO:0000313" key="10">
    <source>
        <dbReference type="Proteomes" id="UP000245942"/>
    </source>
</evidence>
<dbReference type="InterPro" id="IPR022214">
    <property type="entry name" value="MZT1"/>
</dbReference>
<dbReference type="Proteomes" id="UP000245942">
    <property type="component" value="Unassembled WGS sequence"/>
</dbReference>
<comment type="function">
    <text evidence="1">Required for gamma-tubulin complex recruitment to the microtubule organizing center (MTOC).</text>
</comment>
<dbReference type="OrthoDB" id="48571at2759"/>
<keyword evidence="6" id="KW-0206">Cytoskeleton</keyword>
<evidence type="ECO:0000313" key="9">
    <source>
        <dbReference type="EMBL" id="PWN18061.1"/>
    </source>
</evidence>
<keyword evidence="10" id="KW-1185">Reference proteome</keyword>
<feature type="compositionally biased region" description="Low complexity" evidence="8">
    <location>
        <begin position="81"/>
        <end position="112"/>
    </location>
</feature>
<dbReference type="GO" id="GO:0000931">
    <property type="term" value="C:gamma-tubulin ring complex"/>
    <property type="evidence" value="ECO:0007669"/>
    <property type="project" value="InterPro"/>
</dbReference>
<gene>
    <name evidence="9" type="ORF">BCV69DRAFT_285358</name>
</gene>
<dbReference type="RefSeq" id="XP_025345221.1">
    <property type="nucleotide sequence ID" value="XM_025493366.1"/>
</dbReference>
<dbReference type="GO" id="GO:0044732">
    <property type="term" value="C:mitotic spindle pole body"/>
    <property type="evidence" value="ECO:0007669"/>
    <property type="project" value="TreeGrafter"/>
</dbReference>
<comment type="similarity">
    <text evidence="3">Belongs to the MOZART1 family.</text>
</comment>
<evidence type="ECO:0000256" key="7">
    <source>
        <dbReference type="ARBA" id="ARBA00029810"/>
    </source>
</evidence>
<dbReference type="PANTHER" id="PTHR28520:SF2">
    <property type="entry name" value="MITOTIC-SPINDLE ORGANIZING PROTEIN 1"/>
    <property type="match status" value="1"/>
</dbReference>